<dbReference type="InterPro" id="IPR009057">
    <property type="entry name" value="Homeodomain-like_sf"/>
</dbReference>
<evidence type="ECO:0000256" key="7">
    <source>
        <dbReference type="ARBA" id="ARBA00023159"/>
    </source>
</evidence>
<evidence type="ECO:0000256" key="4">
    <source>
        <dbReference type="ARBA" id="ARBA00023012"/>
    </source>
</evidence>
<protein>
    <submittedName>
        <fullName evidence="12">Two-component system, NtrC family, C4-dicarboxylate transport response regulator DctD</fullName>
    </submittedName>
</protein>
<keyword evidence="3" id="KW-0067">ATP-binding</keyword>
<keyword evidence="13" id="KW-1185">Reference proteome</keyword>
<dbReference type="PROSITE" id="PS00676">
    <property type="entry name" value="SIGMA54_INTERACT_2"/>
    <property type="match status" value="1"/>
</dbReference>
<dbReference type="InterPro" id="IPR002078">
    <property type="entry name" value="Sigma_54_int"/>
</dbReference>
<accession>A0A1G5ASL4</accession>
<sequence length="449" mass="49519">MSSEAKVVLVDDDQEVLDAYRQTLELDGFDVTAVGSAKAGLNMLSPDLSAVVVSDVRMPGLDGFGLLDAVRAIDPDIPVVLVTGHGDVPMAIKAVRAGAWDFIEKPADPVRLVETVRRASAHRSLILENRTLRAGATDQDSIAGRLVGRSAAIERLRRTLQTLADAEADVLLLGETGTGKEVAARALHDFGRRRKGRFVAVNCGAMPETMIESELFGHESGAFTGARERRIGKIEHASGGTLFLDEIESMPMPAQIRLLRVLQERTIERLGSNKEIPVDIRVIAATKADLTELAGKGAFREDLVYRLNVVTVRLPPLRERRDDVPVLFTHFLHLAAARQARAVPSLDSSFLERLQQQEWPGNVRELRNAAERYLLGLDDDEPPQPEPSLHGALTLERQMEIAERRVIEETLARFGWRIGATAEALGITRKTLYLKMKKYDLGRPEEIEG</sequence>
<dbReference type="Gene3D" id="3.40.50.300">
    <property type="entry name" value="P-loop containing nucleotide triphosphate hydrolases"/>
    <property type="match status" value="1"/>
</dbReference>
<keyword evidence="5" id="KW-0805">Transcription regulation</keyword>
<dbReference type="FunFam" id="3.40.50.2300:FF:000018">
    <property type="entry name" value="DNA-binding transcriptional regulator NtrC"/>
    <property type="match status" value="1"/>
</dbReference>
<feature type="modified residue" description="4-aspartylphosphate" evidence="9">
    <location>
        <position position="55"/>
    </location>
</feature>
<dbReference type="SUPFAM" id="SSF52540">
    <property type="entry name" value="P-loop containing nucleoside triphosphate hydrolases"/>
    <property type="match status" value="1"/>
</dbReference>
<evidence type="ECO:0000256" key="8">
    <source>
        <dbReference type="ARBA" id="ARBA00023163"/>
    </source>
</evidence>
<dbReference type="PRINTS" id="PR01590">
    <property type="entry name" value="HTHFIS"/>
</dbReference>
<dbReference type="Pfam" id="PF00072">
    <property type="entry name" value="Response_reg"/>
    <property type="match status" value="1"/>
</dbReference>
<evidence type="ECO:0000313" key="12">
    <source>
        <dbReference type="EMBL" id="SCX80841.1"/>
    </source>
</evidence>
<dbReference type="CDD" id="cd17549">
    <property type="entry name" value="REC_DctD-like"/>
    <property type="match status" value="1"/>
</dbReference>
<gene>
    <name evidence="12" type="ORF">SAMN02927923_00010</name>
</gene>
<dbReference type="PROSITE" id="PS50110">
    <property type="entry name" value="RESPONSE_REGULATORY"/>
    <property type="match status" value="1"/>
</dbReference>
<dbReference type="InterPro" id="IPR002197">
    <property type="entry name" value="HTH_Fis"/>
</dbReference>
<reference evidence="12 13" key="1">
    <citation type="submission" date="2016-10" db="EMBL/GenBank/DDBJ databases">
        <authorList>
            <person name="de Groot N.N."/>
        </authorList>
    </citation>
    <scope>NUCLEOTIDE SEQUENCE [LARGE SCALE GENOMIC DNA]</scope>
    <source>
        <strain evidence="12 13">CGMCC 1.7666</strain>
    </source>
</reference>
<dbReference type="EMBL" id="FMVJ01000002">
    <property type="protein sequence ID" value="SCX80841.1"/>
    <property type="molecule type" value="Genomic_DNA"/>
</dbReference>
<dbReference type="AlphaFoldDB" id="A0A1G5ASL4"/>
<feature type="domain" description="Sigma-54 factor interaction" evidence="10">
    <location>
        <begin position="146"/>
        <end position="375"/>
    </location>
</feature>
<keyword evidence="1 9" id="KW-0597">Phosphoprotein</keyword>
<keyword evidence="8" id="KW-0804">Transcription</keyword>
<evidence type="ECO:0000259" key="10">
    <source>
        <dbReference type="PROSITE" id="PS50045"/>
    </source>
</evidence>
<dbReference type="InterPro" id="IPR003593">
    <property type="entry name" value="AAA+_ATPase"/>
</dbReference>
<dbReference type="GO" id="GO:0005524">
    <property type="term" value="F:ATP binding"/>
    <property type="evidence" value="ECO:0007669"/>
    <property type="project" value="UniProtKB-KW"/>
</dbReference>
<keyword evidence="6" id="KW-0238">DNA-binding</keyword>
<evidence type="ECO:0000256" key="6">
    <source>
        <dbReference type="ARBA" id="ARBA00023125"/>
    </source>
</evidence>
<dbReference type="InterPro" id="IPR001789">
    <property type="entry name" value="Sig_transdc_resp-reg_receiver"/>
</dbReference>
<dbReference type="RefSeq" id="WP_091127834.1">
    <property type="nucleotide sequence ID" value="NZ_FMVJ01000002.1"/>
</dbReference>
<dbReference type="SUPFAM" id="SSF52172">
    <property type="entry name" value="CheY-like"/>
    <property type="match status" value="1"/>
</dbReference>
<dbReference type="PROSITE" id="PS00688">
    <property type="entry name" value="SIGMA54_INTERACT_3"/>
    <property type="match status" value="1"/>
</dbReference>
<dbReference type="Proteomes" id="UP000199569">
    <property type="component" value="Unassembled WGS sequence"/>
</dbReference>
<dbReference type="InterPro" id="IPR025943">
    <property type="entry name" value="Sigma_54_int_dom_ATP-bd_2"/>
</dbReference>
<dbReference type="InterPro" id="IPR025944">
    <property type="entry name" value="Sigma_54_int_dom_CS"/>
</dbReference>
<evidence type="ECO:0000313" key="13">
    <source>
        <dbReference type="Proteomes" id="UP000199569"/>
    </source>
</evidence>
<organism evidence="12 13">
    <name type="scientific">Microvirga guangxiensis</name>
    <dbReference type="NCBI Taxonomy" id="549386"/>
    <lineage>
        <taxon>Bacteria</taxon>
        <taxon>Pseudomonadati</taxon>
        <taxon>Pseudomonadota</taxon>
        <taxon>Alphaproteobacteria</taxon>
        <taxon>Hyphomicrobiales</taxon>
        <taxon>Methylobacteriaceae</taxon>
        <taxon>Microvirga</taxon>
    </lineage>
</organism>
<dbReference type="SUPFAM" id="SSF46689">
    <property type="entry name" value="Homeodomain-like"/>
    <property type="match status" value="1"/>
</dbReference>
<dbReference type="Gene3D" id="1.10.10.60">
    <property type="entry name" value="Homeodomain-like"/>
    <property type="match status" value="1"/>
</dbReference>
<dbReference type="Gene3D" id="3.40.50.2300">
    <property type="match status" value="1"/>
</dbReference>
<dbReference type="PANTHER" id="PTHR32071:SF57">
    <property type="entry name" value="C4-DICARBOXYLATE TRANSPORT TRANSCRIPTIONAL REGULATORY PROTEIN DCTD"/>
    <property type="match status" value="1"/>
</dbReference>
<keyword evidence="2" id="KW-0547">Nucleotide-binding</keyword>
<feature type="domain" description="Response regulatory" evidence="11">
    <location>
        <begin position="6"/>
        <end position="120"/>
    </location>
</feature>
<dbReference type="InterPro" id="IPR058031">
    <property type="entry name" value="AAA_lid_NorR"/>
</dbReference>
<keyword evidence="7" id="KW-0010">Activator</keyword>
<dbReference type="Pfam" id="PF25601">
    <property type="entry name" value="AAA_lid_14"/>
    <property type="match status" value="1"/>
</dbReference>
<dbReference type="FunFam" id="3.40.50.300:FF:000006">
    <property type="entry name" value="DNA-binding transcriptional regulator NtrC"/>
    <property type="match status" value="1"/>
</dbReference>
<dbReference type="CDD" id="cd00009">
    <property type="entry name" value="AAA"/>
    <property type="match status" value="1"/>
</dbReference>
<evidence type="ECO:0000259" key="11">
    <source>
        <dbReference type="PROSITE" id="PS50110"/>
    </source>
</evidence>
<dbReference type="InterPro" id="IPR027417">
    <property type="entry name" value="P-loop_NTPase"/>
</dbReference>
<dbReference type="PANTHER" id="PTHR32071">
    <property type="entry name" value="TRANSCRIPTIONAL REGULATORY PROTEIN"/>
    <property type="match status" value="1"/>
</dbReference>
<dbReference type="GO" id="GO:0006355">
    <property type="term" value="P:regulation of DNA-templated transcription"/>
    <property type="evidence" value="ECO:0007669"/>
    <property type="project" value="InterPro"/>
</dbReference>
<dbReference type="InterPro" id="IPR011006">
    <property type="entry name" value="CheY-like_superfamily"/>
</dbReference>
<dbReference type="SMART" id="SM00448">
    <property type="entry name" value="REC"/>
    <property type="match status" value="1"/>
</dbReference>
<dbReference type="STRING" id="549386.SAMN02927923_00010"/>
<dbReference type="Gene3D" id="1.10.8.60">
    <property type="match status" value="1"/>
</dbReference>
<dbReference type="Pfam" id="PF02954">
    <property type="entry name" value="HTH_8"/>
    <property type="match status" value="1"/>
</dbReference>
<evidence type="ECO:0000256" key="2">
    <source>
        <dbReference type="ARBA" id="ARBA00022741"/>
    </source>
</evidence>
<evidence type="ECO:0000256" key="9">
    <source>
        <dbReference type="PROSITE-ProRule" id="PRU00169"/>
    </source>
</evidence>
<name>A0A1G5ASL4_9HYPH</name>
<dbReference type="OrthoDB" id="9761019at2"/>
<evidence type="ECO:0000256" key="1">
    <source>
        <dbReference type="ARBA" id="ARBA00022553"/>
    </source>
</evidence>
<dbReference type="PROSITE" id="PS50045">
    <property type="entry name" value="SIGMA54_INTERACT_4"/>
    <property type="match status" value="1"/>
</dbReference>
<evidence type="ECO:0000256" key="3">
    <source>
        <dbReference type="ARBA" id="ARBA00022840"/>
    </source>
</evidence>
<evidence type="ECO:0000256" key="5">
    <source>
        <dbReference type="ARBA" id="ARBA00023015"/>
    </source>
</evidence>
<proteinExistence type="predicted"/>
<keyword evidence="4" id="KW-0902">Two-component regulatory system</keyword>
<dbReference type="SMART" id="SM00382">
    <property type="entry name" value="AAA"/>
    <property type="match status" value="1"/>
</dbReference>
<dbReference type="GO" id="GO:0000160">
    <property type="term" value="P:phosphorelay signal transduction system"/>
    <property type="evidence" value="ECO:0007669"/>
    <property type="project" value="UniProtKB-KW"/>
</dbReference>
<dbReference type="Pfam" id="PF00158">
    <property type="entry name" value="Sigma54_activat"/>
    <property type="match status" value="1"/>
</dbReference>
<dbReference type="GO" id="GO:0043565">
    <property type="term" value="F:sequence-specific DNA binding"/>
    <property type="evidence" value="ECO:0007669"/>
    <property type="project" value="InterPro"/>
</dbReference>